<dbReference type="PRINTS" id="PR00463">
    <property type="entry name" value="EP450I"/>
</dbReference>
<dbReference type="InterPro" id="IPR050121">
    <property type="entry name" value="Cytochrome_P450_monoxygenase"/>
</dbReference>
<keyword evidence="6" id="KW-0560">Oxidoreductase</keyword>
<feature type="binding site" description="axial binding residue" evidence="9">
    <location>
        <position position="449"/>
    </location>
    <ligand>
        <name>heme</name>
        <dbReference type="ChEBI" id="CHEBI:30413"/>
    </ligand>
    <ligandPart>
        <name>Fe</name>
        <dbReference type="ChEBI" id="CHEBI:18248"/>
    </ligandPart>
</feature>
<dbReference type="PANTHER" id="PTHR24305">
    <property type="entry name" value="CYTOCHROME P450"/>
    <property type="match status" value="1"/>
</dbReference>
<comment type="similarity">
    <text evidence="3">Belongs to the cytochrome P450 family.</text>
</comment>
<dbReference type="GO" id="GO:0016705">
    <property type="term" value="F:oxidoreductase activity, acting on paired donors, with incorporation or reduction of molecular oxygen"/>
    <property type="evidence" value="ECO:0007669"/>
    <property type="project" value="InterPro"/>
</dbReference>
<evidence type="ECO:0000256" key="8">
    <source>
        <dbReference type="ARBA" id="ARBA00023033"/>
    </source>
</evidence>
<dbReference type="Proteomes" id="UP000813444">
    <property type="component" value="Unassembled WGS sequence"/>
</dbReference>
<dbReference type="GO" id="GO:0005506">
    <property type="term" value="F:iron ion binding"/>
    <property type="evidence" value="ECO:0007669"/>
    <property type="project" value="InterPro"/>
</dbReference>
<keyword evidence="7 9" id="KW-0408">Iron</keyword>
<reference evidence="10" key="1">
    <citation type="journal article" date="2021" name="Nat. Commun.">
        <title>Genetic determinants of endophytism in the Arabidopsis root mycobiome.</title>
        <authorList>
            <person name="Mesny F."/>
            <person name="Miyauchi S."/>
            <person name="Thiergart T."/>
            <person name="Pickel B."/>
            <person name="Atanasova L."/>
            <person name="Karlsson M."/>
            <person name="Huettel B."/>
            <person name="Barry K.W."/>
            <person name="Haridas S."/>
            <person name="Chen C."/>
            <person name="Bauer D."/>
            <person name="Andreopoulos W."/>
            <person name="Pangilinan J."/>
            <person name="LaButti K."/>
            <person name="Riley R."/>
            <person name="Lipzen A."/>
            <person name="Clum A."/>
            <person name="Drula E."/>
            <person name="Henrissat B."/>
            <person name="Kohler A."/>
            <person name="Grigoriev I.V."/>
            <person name="Martin F.M."/>
            <person name="Hacquard S."/>
        </authorList>
    </citation>
    <scope>NUCLEOTIDE SEQUENCE</scope>
    <source>
        <strain evidence="10">MPI-CAGE-CH-0235</strain>
    </source>
</reference>
<dbReference type="Gene3D" id="1.10.630.10">
    <property type="entry name" value="Cytochrome P450"/>
    <property type="match status" value="1"/>
</dbReference>
<dbReference type="Pfam" id="PF00067">
    <property type="entry name" value="p450"/>
    <property type="match status" value="1"/>
</dbReference>
<sequence length="502" mass="56726">MALLSINVFQHLWPFVISGVSSWFIVAKFLSWYRLRHIPGPWLAGFSYLWMLIKISGGSQQNTEYRRLSTRYGSLVRIAPNYVATSDPDLLREITGARSTSKRDDWYKRSRIDPHTEIMISTTDTAKHDTLKAKSAAGYSGREATNMEEIISSQVDSYVRLIREKYVSKGSMVRPLDFALTTSFFTLDVISAVAFGKPFGFLETNEDLYDLIATIRDRWRIAALASDIPWIGSIVYTPVFLKLFAPQYGDKAGVGRMLTVTRDSVDARYRDGDKDQNDMMASWMRHGMTREEARSEGPFLVLAGSDTVASVVRGTMLNILSNGPLYAKLKQVIATCVSGGQVSNPITLEEARRIPYLQALIYEGIRYRSPTNALFFKTSPDGGLDIQGKHIPAGTAIGMNMASLLASKDLFGEDADVFRPERFLEVSDSDRIEMERNVELVFGHGRWMCSGKTVAFMELNKIFFELLRNFDFQLLNPEKPWDSASYWVPVESNMWMKVTEAN</sequence>
<evidence type="ECO:0000256" key="1">
    <source>
        <dbReference type="ARBA" id="ARBA00001971"/>
    </source>
</evidence>
<evidence type="ECO:0000313" key="10">
    <source>
        <dbReference type="EMBL" id="KAH7303915.1"/>
    </source>
</evidence>
<evidence type="ECO:0000256" key="2">
    <source>
        <dbReference type="ARBA" id="ARBA00004685"/>
    </source>
</evidence>
<dbReference type="AlphaFoldDB" id="A0A8K0SGU8"/>
<evidence type="ECO:0000256" key="6">
    <source>
        <dbReference type="ARBA" id="ARBA00023002"/>
    </source>
</evidence>
<keyword evidence="8" id="KW-0503">Monooxygenase</keyword>
<dbReference type="PANTHER" id="PTHR24305:SF77">
    <property type="entry name" value="CYTOCHROME P450 MONOOXYGENASE"/>
    <property type="match status" value="1"/>
</dbReference>
<proteinExistence type="inferred from homology"/>
<evidence type="ECO:0000256" key="9">
    <source>
        <dbReference type="PIRSR" id="PIRSR602401-1"/>
    </source>
</evidence>
<comment type="caution">
    <text evidence="10">The sequence shown here is derived from an EMBL/GenBank/DDBJ whole genome shotgun (WGS) entry which is preliminary data.</text>
</comment>
<evidence type="ECO:0000256" key="3">
    <source>
        <dbReference type="ARBA" id="ARBA00010617"/>
    </source>
</evidence>
<gene>
    <name evidence="10" type="ORF">B0I35DRAFT_445921</name>
</gene>
<evidence type="ECO:0000256" key="5">
    <source>
        <dbReference type="ARBA" id="ARBA00022723"/>
    </source>
</evidence>
<dbReference type="InterPro" id="IPR036396">
    <property type="entry name" value="Cyt_P450_sf"/>
</dbReference>
<dbReference type="EMBL" id="JAGPNK010000027">
    <property type="protein sequence ID" value="KAH7303915.1"/>
    <property type="molecule type" value="Genomic_DNA"/>
</dbReference>
<dbReference type="InterPro" id="IPR002401">
    <property type="entry name" value="Cyt_P450_E_grp-I"/>
</dbReference>
<dbReference type="SUPFAM" id="SSF48264">
    <property type="entry name" value="Cytochrome P450"/>
    <property type="match status" value="1"/>
</dbReference>
<evidence type="ECO:0000256" key="4">
    <source>
        <dbReference type="ARBA" id="ARBA00022617"/>
    </source>
</evidence>
<dbReference type="OrthoDB" id="3934656at2759"/>
<comment type="pathway">
    <text evidence="2">Mycotoxin biosynthesis.</text>
</comment>
<keyword evidence="4 9" id="KW-0349">Heme</keyword>
<organism evidence="10 11">
    <name type="scientific">Stachybotrys elegans</name>
    <dbReference type="NCBI Taxonomy" id="80388"/>
    <lineage>
        <taxon>Eukaryota</taxon>
        <taxon>Fungi</taxon>
        <taxon>Dikarya</taxon>
        <taxon>Ascomycota</taxon>
        <taxon>Pezizomycotina</taxon>
        <taxon>Sordariomycetes</taxon>
        <taxon>Hypocreomycetidae</taxon>
        <taxon>Hypocreales</taxon>
        <taxon>Stachybotryaceae</taxon>
        <taxon>Stachybotrys</taxon>
    </lineage>
</organism>
<evidence type="ECO:0000256" key="7">
    <source>
        <dbReference type="ARBA" id="ARBA00023004"/>
    </source>
</evidence>
<dbReference type="InterPro" id="IPR001128">
    <property type="entry name" value="Cyt_P450"/>
</dbReference>
<accession>A0A8K0SGU8</accession>
<keyword evidence="11" id="KW-1185">Reference proteome</keyword>
<evidence type="ECO:0000313" key="11">
    <source>
        <dbReference type="Proteomes" id="UP000813444"/>
    </source>
</evidence>
<dbReference type="CDD" id="cd11060">
    <property type="entry name" value="CYP57A1-like"/>
    <property type="match status" value="1"/>
</dbReference>
<name>A0A8K0SGU8_9HYPO</name>
<keyword evidence="5 9" id="KW-0479">Metal-binding</keyword>
<protein>
    <submittedName>
        <fullName evidence="10">Cytochrome P450</fullName>
    </submittedName>
</protein>
<dbReference type="GO" id="GO:0004497">
    <property type="term" value="F:monooxygenase activity"/>
    <property type="evidence" value="ECO:0007669"/>
    <property type="project" value="UniProtKB-KW"/>
</dbReference>
<dbReference type="GO" id="GO:0020037">
    <property type="term" value="F:heme binding"/>
    <property type="evidence" value="ECO:0007669"/>
    <property type="project" value="InterPro"/>
</dbReference>
<comment type="cofactor">
    <cofactor evidence="1 9">
        <name>heme</name>
        <dbReference type="ChEBI" id="CHEBI:30413"/>
    </cofactor>
</comment>